<reference evidence="1 2" key="1">
    <citation type="submission" date="2010-08" db="EMBL/GenBank/DDBJ databases">
        <authorList>
            <consortium name="US DOE Joint Genome Institute (JGI-PGF)"/>
            <person name="Lucas S."/>
            <person name="Copeland A."/>
            <person name="Lapidus A."/>
            <person name="Cheng J.-F."/>
            <person name="Bruce D."/>
            <person name="Goodwin L."/>
            <person name="Pitluck S."/>
            <person name="Land M.L."/>
            <person name="Hauser L."/>
            <person name="Chang Y.-J."/>
            <person name="Anderson I.J."/>
            <person name="Johnson E."/>
            <person name="Mulhopadhyay B."/>
            <person name="Kyrpides N."/>
            <person name="Woyke T.J."/>
        </authorList>
    </citation>
    <scope>NUCLEOTIDE SEQUENCE [LARGE SCALE GENOMIC DNA]</scope>
    <source>
        <strain evidence="1 2">6</strain>
    </source>
</reference>
<sequence>MKKYGSILLTFVMIASHLSGCGNKSASASAVVNNSDIIISSISADYADHIHASGALDDYWISKDCFDIMGYMQDNGYAGSIEQAEWNDNTKVKLHVFEKNEWTIKFLNGKMCFYYCINGLTTTYTFILKDKLLKESRNVTLYGTDLTCKYHDLKALDILMENIRVGNYPSERFEKLGTAELASF</sequence>
<evidence type="ECO:0000313" key="1">
    <source>
        <dbReference type="EMBL" id="EIM58358.1"/>
    </source>
</evidence>
<evidence type="ECO:0000313" key="2">
    <source>
        <dbReference type="Proteomes" id="UP000005753"/>
    </source>
</evidence>
<organism evidence="1 2">
    <name type="scientific">Eubacterium cellulosolvens (strain ATCC 43171 / JCM 9499 / 6)</name>
    <name type="common">Cillobacterium cellulosolvens</name>
    <dbReference type="NCBI Taxonomy" id="633697"/>
    <lineage>
        <taxon>Bacteria</taxon>
        <taxon>Bacillati</taxon>
        <taxon>Bacillota</taxon>
        <taxon>Clostridia</taxon>
        <taxon>Eubacteriales</taxon>
        <taxon>Eubacteriaceae</taxon>
        <taxon>Eubacterium</taxon>
    </lineage>
</organism>
<dbReference type="EMBL" id="CM001487">
    <property type="protein sequence ID" value="EIM58358.1"/>
    <property type="molecule type" value="Genomic_DNA"/>
</dbReference>
<name>I5AX35_EUBC6</name>
<keyword evidence="2" id="KW-1185">Reference proteome</keyword>
<dbReference type="Proteomes" id="UP000005753">
    <property type="component" value="Chromosome"/>
</dbReference>
<dbReference type="AlphaFoldDB" id="I5AX35"/>
<proteinExistence type="predicted"/>
<dbReference type="OrthoDB" id="9829016at2"/>
<protein>
    <submittedName>
        <fullName evidence="1">Uncharacterized protein</fullName>
    </submittedName>
</protein>
<gene>
    <name evidence="1" type="ORF">EubceDRAFT1_2647</name>
</gene>
<dbReference type="HOGENOM" id="CLU_1466111_0_0_9"/>
<reference evidence="1 2" key="2">
    <citation type="submission" date="2012-02" db="EMBL/GenBank/DDBJ databases">
        <title>Improved High-Quality Draft sequence of Eubacterium cellulosolvens 6.</title>
        <authorList>
            <consortium name="US DOE Joint Genome Institute"/>
            <person name="Lucas S."/>
            <person name="Han J."/>
            <person name="Lapidus A."/>
            <person name="Cheng J.-F."/>
            <person name="Goodwin L."/>
            <person name="Pitluck S."/>
            <person name="Peters L."/>
            <person name="Mikhailova N."/>
            <person name="Gu W."/>
            <person name="Detter J.C."/>
            <person name="Han C."/>
            <person name="Tapia R."/>
            <person name="Land M."/>
            <person name="Hauser L."/>
            <person name="Kyrpides N."/>
            <person name="Ivanova N."/>
            <person name="Pagani I."/>
            <person name="Johnson E."/>
            <person name="Mukhopadhyay B."/>
            <person name="Anderson I."/>
            <person name="Woyke T."/>
        </authorList>
    </citation>
    <scope>NUCLEOTIDE SEQUENCE [LARGE SCALE GENOMIC DNA]</scope>
    <source>
        <strain evidence="1 2">6</strain>
    </source>
</reference>
<accession>I5AX35</accession>